<dbReference type="CDD" id="cd17550">
    <property type="entry name" value="REC_NtrX-like"/>
    <property type="match status" value="1"/>
</dbReference>
<dbReference type="SUPFAM" id="SSF52172">
    <property type="entry name" value="CheY-like"/>
    <property type="match status" value="1"/>
</dbReference>
<keyword evidence="2" id="KW-0547">Nucleotide-binding</keyword>
<dbReference type="InterPro" id="IPR025944">
    <property type="entry name" value="Sigma_54_int_dom_CS"/>
</dbReference>
<dbReference type="Pfam" id="PF00072">
    <property type="entry name" value="Response_reg"/>
    <property type="match status" value="1"/>
</dbReference>
<dbReference type="InterPro" id="IPR002078">
    <property type="entry name" value="Sigma_54_int"/>
</dbReference>
<dbReference type="Gene3D" id="3.40.50.300">
    <property type="entry name" value="P-loop containing nucleotide triphosphate hydrolases"/>
    <property type="match status" value="1"/>
</dbReference>
<dbReference type="SUPFAM" id="SSF52540">
    <property type="entry name" value="P-loop containing nucleoside triphosphate hydrolases"/>
    <property type="match status" value="1"/>
</dbReference>
<dbReference type="GO" id="GO:0006355">
    <property type="term" value="P:regulation of DNA-templated transcription"/>
    <property type="evidence" value="ECO:0007669"/>
    <property type="project" value="InterPro"/>
</dbReference>
<keyword evidence="11" id="KW-1185">Reference proteome</keyword>
<gene>
    <name evidence="10" type="ORF">IFO71_17175</name>
</gene>
<name>A0AAW3ZMW8_9GAMM</name>
<dbReference type="SUPFAM" id="SSF46689">
    <property type="entry name" value="Homeodomain-like"/>
    <property type="match status" value="1"/>
</dbReference>
<dbReference type="InterPro" id="IPR011006">
    <property type="entry name" value="CheY-like_superfamily"/>
</dbReference>
<evidence type="ECO:0000256" key="3">
    <source>
        <dbReference type="ARBA" id="ARBA00022840"/>
    </source>
</evidence>
<keyword evidence="4" id="KW-0902">Two-component regulatory system</keyword>
<dbReference type="FunFam" id="3.40.50.2300:FF:000018">
    <property type="entry name" value="DNA-binding transcriptional regulator NtrC"/>
    <property type="match status" value="1"/>
</dbReference>
<dbReference type="GO" id="GO:0000160">
    <property type="term" value="P:phosphorelay signal transduction system"/>
    <property type="evidence" value="ECO:0007669"/>
    <property type="project" value="UniProtKB-KW"/>
</dbReference>
<dbReference type="GO" id="GO:0005524">
    <property type="term" value="F:ATP binding"/>
    <property type="evidence" value="ECO:0007669"/>
    <property type="project" value="UniProtKB-KW"/>
</dbReference>
<evidence type="ECO:0000256" key="6">
    <source>
        <dbReference type="ARBA" id="ARBA00023163"/>
    </source>
</evidence>
<dbReference type="Proteomes" id="UP000613768">
    <property type="component" value="Unassembled WGS sequence"/>
</dbReference>
<comment type="caution">
    <text evidence="10">The sequence shown here is derived from an EMBL/GenBank/DDBJ whole genome shotgun (WGS) entry which is preliminary data.</text>
</comment>
<sequence>MPAAQILVVDDEPDIRELVKDILEDEGYRVRTAEHAAAARKAVAELRPDAILLDIWMPEVDGVSLLRDWSEGSGLPCPVLMMSGHGTVETAVEATRLGAWDFIEKPISLAKLLISLQRALEAGELKKTNAALRQQIAPANPPVGESPPMRSLRAQLQRIAGHATPVLLQGEPGTRKEALARWIHQLSPRRDAPFVTVAAGAVADEQAAATLFGRENGDDVEAGLLEQAQGGSLFLDDLAALSPEMQLRLSVAIERKQCLRVGARTALPLDVRVIAASGDDLEAARNQGKLRDELYYLIAVVPVHVPSLRERREDIPLLVQDWVERLHQRDGLAKRQFPPSTLKRLAEHDWPGNLRELHNLVQRLLLLGDDGEVAVSEIDHALGASSSNGSVTGDDGANINIDFSLPLREAREQFERGYLLHQLHNAGGSVGKLAKLAGMERTHLYRKLKELGVDIRAGKEGG</sequence>
<evidence type="ECO:0000256" key="7">
    <source>
        <dbReference type="PROSITE-ProRule" id="PRU00169"/>
    </source>
</evidence>
<dbReference type="Gene3D" id="1.10.8.60">
    <property type="match status" value="1"/>
</dbReference>
<dbReference type="EMBL" id="JACYTR010000053">
    <property type="protein sequence ID" value="MBD8527478.1"/>
    <property type="molecule type" value="Genomic_DNA"/>
</dbReference>
<evidence type="ECO:0000313" key="11">
    <source>
        <dbReference type="Proteomes" id="UP000613768"/>
    </source>
</evidence>
<reference evidence="10 11" key="1">
    <citation type="submission" date="2020-09" db="EMBL/GenBank/DDBJ databases">
        <title>Pseudoxanthomonas sp. CAU 1598 isolated from sand of Yaerae Beach.</title>
        <authorList>
            <person name="Kim W."/>
        </authorList>
    </citation>
    <scope>NUCLEOTIDE SEQUENCE [LARGE SCALE GENOMIC DNA]</scope>
    <source>
        <strain evidence="10 11">CAU 1598</strain>
    </source>
</reference>
<dbReference type="RefSeq" id="WP_192030898.1">
    <property type="nucleotide sequence ID" value="NZ_JACYTR010000053.1"/>
</dbReference>
<accession>A0AAW3ZMW8</accession>
<keyword evidence="3" id="KW-0067">ATP-binding</keyword>
<dbReference type="PROSITE" id="PS50110">
    <property type="entry name" value="RESPONSE_REGULATORY"/>
    <property type="match status" value="1"/>
</dbReference>
<dbReference type="Gene3D" id="1.10.10.60">
    <property type="entry name" value="Homeodomain-like"/>
    <property type="match status" value="1"/>
</dbReference>
<dbReference type="Gene3D" id="3.40.50.2300">
    <property type="match status" value="1"/>
</dbReference>
<evidence type="ECO:0000256" key="5">
    <source>
        <dbReference type="ARBA" id="ARBA00023015"/>
    </source>
</evidence>
<feature type="domain" description="Response regulatory" evidence="9">
    <location>
        <begin position="5"/>
        <end position="120"/>
    </location>
</feature>
<dbReference type="InterPro" id="IPR002197">
    <property type="entry name" value="HTH_Fis"/>
</dbReference>
<evidence type="ECO:0000256" key="2">
    <source>
        <dbReference type="ARBA" id="ARBA00022741"/>
    </source>
</evidence>
<evidence type="ECO:0000259" key="8">
    <source>
        <dbReference type="PROSITE" id="PS50045"/>
    </source>
</evidence>
<dbReference type="SMART" id="SM00448">
    <property type="entry name" value="REC"/>
    <property type="match status" value="1"/>
</dbReference>
<dbReference type="PROSITE" id="PS50045">
    <property type="entry name" value="SIGMA54_INTERACT_4"/>
    <property type="match status" value="1"/>
</dbReference>
<dbReference type="InterPro" id="IPR058031">
    <property type="entry name" value="AAA_lid_NorR"/>
</dbReference>
<proteinExistence type="predicted"/>
<keyword evidence="1 7" id="KW-0597">Phosphoprotein</keyword>
<keyword evidence="5" id="KW-0805">Transcription regulation</keyword>
<dbReference type="GO" id="GO:0043565">
    <property type="term" value="F:sequence-specific DNA binding"/>
    <property type="evidence" value="ECO:0007669"/>
    <property type="project" value="InterPro"/>
</dbReference>
<dbReference type="CDD" id="cd00009">
    <property type="entry name" value="AAA"/>
    <property type="match status" value="1"/>
</dbReference>
<evidence type="ECO:0000313" key="10">
    <source>
        <dbReference type="EMBL" id="MBD8527478.1"/>
    </source>
</evidence>
<dbReference type="PANTHER" id="PTHR32071:SF17">
    <property type="entry name" value="TRANSCRIPTIONAL REGULATOR (NTRC FAMILY)"/>
    <property type="match status" value="1"/>
</dbReference>
<dbReference type="InterPro" id="IPR001789">
    <property type="entry name" value="Sig_transdc_resp-reg_receiver"/>
</dbReference>
<feature type="domain" description="Sigma-54 factor interaction" evidence="8">
    <location>
        <begin position="142"/>
        <end position="366"/>
    </location>
</feature>
<keyword evidence="6" id="KW-0804">Transcription</keyword>
<dbReference type="AlphaFoldDB" id="A0AAW3ZMW8"/>
<dbReference type="PROSITE" id="PS00688">
    <property type="entry name" value="SIGMA54_INTERACT_3"/>
    <property type="match status" value="1"/>
</dbReference>
<evidence type="ECO:0000256" key="4">
    <source>
        <dbReference type="ARBA" id="ARBA00023012"/>
    </source>
</evidence>
<dbReference type="Pfam" id="PF00158">
    <property type="entry name" value="Sigma54_activat"/>
    <property type="match status" value="1"/>
</dbReference>
<dbReference type="Pfam" id="PF25601">
    <property type="entry name" value="AAA_lid_14"/>
    <property type="match status" value="1"/>
</dbReference>
<evidence type="ECO:0000259" key="9">
    <source>
        <dbReference type="PROSITE" id="PS50110"/>
    </source>
</evidence>
<dbReference type="PANTHER" id="PTHR32071">
    <property type="entry name" value="TRANSCRIPTIONAL REGULATORY PROTEIN"/>
    <property type="match status" value="1"/>
</dbReference>
<protein>
    <submittedName>
        <fullName evidence="10">Sigma-54-dependent Fis family transcriptional regulator</fullName>
    </submittedName>
</protein>
<dbReference type="Pfam" id="PF02954">
    <property type="entry name" value="HTH_8"/>
    <property type="match status" value="1"/>
</dbReference>
<feature type="modified residue" description="4-aspartylphosphate" evidence="7">
    <location>
        <position position="54"/>
    </location>
</feature>
<evidence type="ECO:0000256" key="1">
    <source>
        <dbReference type="ARBA" id="ARBA00022553"/>
    </source>
</evidence>
<dbReference type="InterPro" id="IPR027417">
    <property type="entry name" value="P-loop_NTPase"/>
</dbReference>
<dbReference type="InterPro" id="IPR009057">
    <property type="entry name" value="Homeodomain-like_sf"/>
</dbReference>
<organism evidence="10 11">
    <name type="scientific">Pseudomarimonas arenosa</name>
    <dbReference type="NCBI Taxonomy" id="2774145"/>
    <lineage>
        <taxon>Bacteria</taxon>
        <taxon>Pseudomonadati</taxon>
        <taxon>Pseudomonadota</taxon>
        <taxon>Gammaproteobacteria</taxon>
        <taxon>Lysobacterales</taxon>
        <taxon>Lysobacteraceae</taxon>
        <taxon>Pseudomarimonas</taxon>
    </lineage>
</organism>